<accession>A0A8B7XUD8</accession>
<keyword evidence="2" id="KW-0328">Glycosyltransferase</keyword>
<sequence>MGPRTRKFWLVFCSVFATFSIFAVFNRTDNDMYEYTAKLQEMQVRLRNTELQSDTRKAEVRHLQREIQQLKEDVTRRNISSKLMESEASHDTLANLRLQLMQGRNDGNFSMMHLPTILQYMPHLIGKPASLQPAFQLSKGVTQVSIVIGVPTIKRDVENYLMETLSSLVAGLSPEEKLDCLIVVLIAEVDLEYVQKEASMIKSNFQPELDSGLLEVISPQSGYYPDLNTLRETFGDTQERVKWRTKQNLDFSYLMMYAQSRGKYYVQLEDDLVAQPGYFTTMKTFAMQQQNKNWLLLEFSALGFIGKMFKTRDLNMVVEFFLMFHQDKPIDWLLDHILYVKVCNPEKDSKHCSREKAAYRIRYKPSQFQHIGLHSSLKGKVQKLKDKDFKKGFKRQFAHINPNAEVSSTINHYMKYTLLKAYQGEDIFWGTTPSAGDFVKFKFIPPITIKEFQFVSSNEQNPGDKLYNTIVEVLPSYQHEKKEGILEAGDHQDGKMNRTEDGFIQVGKFEDGRATGGVDSDIGEVEEMRLRVLEDLKNWVILSNIHIVPAMQKR</sequence>
<name>A0A8B7XUD8_ACAPL</name>
<evidence type="ECO:0000313" key="8">
    <source>
        <dbReference type="RefSeq" id="XP_022084459.1"/>
    </source>
</evidence>
<dbReference type="RefSeq" id="XP_022084459.1">
    <property type="nucleotide sequence ID" value="XM_022228767.1"/>
</dbReference>
<feature type="coiled-coil region" evidence="4">
    <location>
        <begin position="32"/>
        <end position="73"/>
    </location>
</feature>
<feature type="domain" description="MGAT4 A/B/C C-terminal" evidence="6">
    <location>
        <begin position="404"/>
        <end position="543"/>
    </location>
</feature>
<dbReference type="AlphaFoldDB" id="A0A8B7XUD8"/>
<dbReference type="OMA" id="QFAHINP"/>
<dbReference type="PANTHER" id="PTHR12062:SF9">
    <property type="entry name" value="ALPHA-1,3-MANNOSYL-GLYCOPROTEIN 4-BETA-N-ACETYLGLUCOSAMINYLTRANSFERASE A, ISOFORM A"/>
    <property type="match status" value="1"/>
</dbReference>
<dbReference type="GO" id="GO:0008375">
    <property type="term" value="F:acetylglucosaminyltransferase activity"/>
    <property type="evidence" value="ECO:0007669"/>
    <property type="project" value="TreeGrafter"/>
</dbReference>
<protein>
    <submittedName>
        <fullName evidence="8">Alpha-1,3-mannosyl-glycoprotein 4-beta-N-acetylglucosaminyltransferase A-like</fullName>
    </submittedName>
</protein>
<proteinExistence type="predicted"/>
<comment type="pathway">
    <text evidence="1">Protein modification; protein glycosylation.</text>
</comment>
<dbReference type="Pfam" id="PF23524">
    <property type="entry name" value="MGAT4A_C"/>
    <property type="match status" value="1"/>
</dbReference>
<evidence type="ECO:0000256" key="1">
    <source>
        <dbReference type="ARBA" id="ARBA00004922"/>
    </source>
</evidence>
<dbReference type="OrthoDB" id="2016523at2759"/>
<gene>
    <name evidence="8" type="primary">LOC110975896</name>
</gene>
<evidence type="ECO:0000313" key="7">
    <source>
        <dbReference type="Proteomes" id="UP000694845"/>
    </source>
</evidence>
<keyword evidence="4" id="KW-0175">Coiled coil</keyword>
<organism evidence="7 8">
    <name type="scientific">Acanthaster planci</name>
    <name type="common">Crown-of-thorns starfish</name>
    <dbReference type="NCBI Taxonomy" id="133434"/>
    <lineage>
        <taxon>Eukaryota</taxon>
        <taxon>Metazoa</taxon>
        <taxon>Echinodermata</taxon>
        <taxon>Eleutherozoa</taxon>
        <taxon>Asterozoa</taxon>
        <taxon>Asteroidea</taxon>
        <taxon>Valvatacea</taxon>
        <taxon>Valvatida</taxon>
        <taxon>Acanthasteridae</taxon>
        <taxon>Acanthaster</taxon>
    </lineage>
</organism>
<dbReference type="GO" id="GO:0005783">
    <property type="term" value="C:endoplasmic reticulum"/>
    <property type="evidence" value="ECO:0007669"/>
    <property type="project" value="TreeGrafter"/>
</dbReference>
<keyword evidence="3" id="KW-0808">Transferase</keyword>
<dbReference type="Proteomes" id="UP000694845">
    <property type="component" value="Unplaced"/>
</dbReference>
<feature type="domain" description="MGAT4 conserved region" evidence="5">
    <location>
        <begin position="113"/>
        <end position="389"/>
    </location>
</feature>
<evidence type="ECO:0000256" key="2">
    <source>
        <dbReference type="ARBA" id="ARBA00022676"/>
    </source>
</evidence>
<dbReference type="Pfam" id="PF04666">
    <property type="entry name" value="MGAT4_cons"/>
    <property type="match status" value="1"/>
</dbReference>
<dbReference type="GO" id="GO:0005795">
    <property type="term" value="C:Golgi stack"/>
    <property type="evidence" value="ECO:0007669"/>
    <property type="project" value="TreeGrafter"/>
</dbReference>
<dbReference type="PANTHER" id="PTHR12062">
    <property type="entry name" value="N-ACETYLGLUCOSAMINYLTRANSFERASE VI"/>
    <property type="match status" value="1"/>
</dbReference>
<dbReference type="InterPro" id="IPR006759">
    <property type="entry name" value="Glyco_transf_54"/>
</dbReference>
<evidence type="ECO:0000256" key="3">
    <source>
        <dbReference type="ARBA" id="ARBA00022679"/>
    </source>
</evidence>
<evidence type="ECO:0000259" key="5">
    <source>
        <dbReference type="Pfam" id="PF04666"/>
    </source>
</evidence>
<dbReference type="GeneID" id="110975896"/>
<dbReference type="InterPro" id="IPR056576">
    <property type="entry name" value="MGAT4_A/B/C_C"/>
</dbReference>
<evidence type="ECO:0000259" key="6">
    <source>
        <dbReference type="Pfam" id="PF23524"/>
    </source>
</evidence>
<reference evidence="8" key="1">
    <citation type="submission" date="2025-08" db="UniProtKB">
        <authorList>
            <consortium name="RefSeq"/>
        </authorList>
    </citation>
    <scope>IDENTIFICATION</scope>
</reference>
<evidence type="ECO:0000256" key="4">
    <source>
        <dbReference type="SAM" id="Coils"/>
    </source>
</evidence>
<keyword evidence="7" id="KW-1185">Reference proteome</keyword>
<dbReference type="KEGG" id="aplc:110975896"/>
<dbReference type="GO" id="GO:0005793">
    <property type="term" value="C:endoplasmic reticulum-Golgi intermediate compartment"/>
    <property type="evidence" value="ECO:0007669"/>
    <property type="project" value="TreeGrafter"/>
</dbReference>
<dbReference type="InterPro" id="IPR057279">
    <property type="entry name" value="MGAT4"/>
</dbReference>
<dbReference type="GO" id="GO:0006487">
    <property type="term" value="P:protein N-linked glycosylation"/>
    <property type="evidence" value="ECO:0007669"/>
    <property type="project" value="TreeGrafter"/>
</dbReference>